<keyword evidence="1" id="KW-1133">Transmembrane helix</keyword>
<keyword evidence="1" id="KW-0472">Membrane</keyword>
<evidence type="ECO:0000313" key="2">
    <source>
        <dbReference type="EMBL" id="GFO04905.1"/>
    </source>
</evidence>
<name>A0AAV4ADR0_9GAST</name>
<proteinExistence type="predicted"/>
<sequence length="96" mass="10355">MSPLALTLFHSVCCTVASESALRSAGTLLSRVQAPPPAPWPDFVVGYAKISLTLLLFITLSLLPLPLFTNNNALTVPNEGLNASFFSFFCELMQPL</sequence>
<dbReference type="EMBL" id="BLXT01003743">
    <property type="protein sequence ID" value="GFO04905.1"/>
    <property type="molecule type" value="Genomic_DNA"/>
</dbReference>
<protein>
    <submittedName>
        <fullName evidence="2">Uncharacterized protein</fullName>
    </submittedName>
</protein>
<evidence type="ECO:0000256" key="1">
    <source>
        <dbReference type="SAM" id="Phobius"/>
    </source>
</evidence>
<gene>
    <name evidence="2" type="ORF">PoB_003141000</name>
</gene>
<evidence type="ECO:0000313" key="3">
    <source>
        <dbReference type="Proteomes" id="UP000735302"/>
    </source>
</evidence>
<dbReference type="Proteomes" id="UP000735302">
    <property type="component" value="Unassembled WGS sequence"/>
</dbReference>
<comment type="caution">
    <text evidence="2">The sequence shown here is derived from an EMBL/GenBank/DDBJ whole genome shotgun (WGS) entry which is preliminary data.</text>
</comment>
<keyword evidence="3" id="KW-1185">Reference proteome</keyword>
<reference evidence="2 3" key="1">
    <citation type="journal article" date="2021" name="Elife">
        <title>Chloroplast acquisition without the gene transfer in kleptoplastic sea slugs, Plakobranchus ocellatus.</title>
        <authorList>
            <person name="Maeda T."/>
            <person name="Takahashi S."/>
            <person name="Yoshida T."/>
            <person name="Shimamura S."/>
            <person name="Takaki Y."/>
            <person name="Nagai Y."/>
            <person name="Toyoda A."/>
            <person name="Suzuki Y."/>
            <person name="Arimoto A."/>
            <person name="Ishii H."/>
            <person name="Satoh N."/>
            <person name="Nishiyama T."/>
            <person name="Hasebe M."/>
            <person name="Maruyama T."/>
            <person name="Minagawa J."/>
            <person name="Obokata J."/>
            <person name="Shigenobu S."/>
        </authorList>
    </citation>
    <scope>NUCLEOTIDE SEQUENCE [LARGE SCALE GENOMIC DNA]</scope>
</reference>
<accession>A0AAV4ADR0</accession>
<dbReference type="AlphaFoldDB" id="A0AAV4ADR0"/>
<keyword evidence="1" id="KW-0812">Transmembrane</keyword>
<feature type="transmembrane region" description="Helical" evidence="1">
    <location>
        <begin position="47"/>
        <end position="68"/>
    </location>
</feature>
<organism evidence="2 3">
    <name type="scientific">Plakobranchus ocellatus</name>
    <dbReference type="NCBI Taxonomy" id="259542"/>
    <lineage>
        <taxon>Eukaryota</taxon>
        <taxon>Metazoa</taxon>
        <taxon>Spiralia</taxon>
        <taxon>Lophotrochozoa</taxon>
        <taxon>Mollusca</taxon>
        <taxon>Gastropoda</taxon>
        <taxon>Heterobranchia</taxon>
        <taxon>Euthyneura</taxon>
        <taxon>Panpulmonata</taxon>
        <taxon>Sacoglossa</taxon>
        <taxon>Placobranchoidea</taxon>
        <taxon>Plakobranchidae</taxon>
        <taxon>Plakobranchus</taxon>
    </lineage>
</organism>